<dbReference type="EMBL" id="CAJNDS010002380">
    <property type="protein sequence ID" value="CAE7456114.1"/>
    <property type="molecule type" value="Genomic_DNA"/>
</dbReference>
<keyword evidence="3" id="KW-1185">Reference proteome</keyword>
<feature type="compositionally biased region" description="Basic residues" evidence="1">
    <location>
        <begin position="502"/>
        <end position="511"/>
    </location>
</feature>
<evidence type="ECO:0000313" key="3">
    <source>
        <dbReference type="Proteomes" id="UP000604046"/>
    </source>
</evidence>
<proteinExistence type="predicted"/>
<protein>
    <recommendedName>
        <fullName evidence="4">SWIM-type domain-containing protein</fullName>
    </recommendedName>
</protein>
<feature type="compositionally biased region" description="Low complexity" evidence="1">
    <location>
        <begin position="485"/>
        <end position="499"/>
    </location>
</feature>
<organism evidence="2 3">
    <name type="scientific">Symbiodinium natans</name>
    <dbReference type="NCBI Taxonomy" id="878477"/>
    <lineage>
        <taxon>Eukaryota</taxon>
        <taxon>Sar</taxon>
        <taxon>Alveolata</taxon>
        <taxon>Dinophyceae</taxon>
        <taxon>Suessiales</taxon>
        <taxon>Symbiodiniaceae</taxon>
        <taxon>Symbiodinium</taxon>
    </lineage>
</organism>
<dbReference type="Proteomes" id="UP000604046">
    <property type="component" value="Unassembled WGS sequence"/>
</dbReference>
<dbReference type="AlphaFoldDB" id="A0A812RU92"/>
<accession>A0A812RU92</accession>
<evidence type="ECO:0008006" key="4">
    <source>
        <dbReference type="Google" id="ProtNLM"/>
    </source>
</evidence>
<name>A0A812RU92_9DINO</name>
<evidence type="ECO:0000313" key="2">
    <source>
        <dbReference type="EMBL" id="CAE7456114.1"/>
    </source>
</evidence>
<comment type="caution">
    <text evidence="2">The sequence shown here is derived from an EMBL/GenBank/DDBJ whole genome shotgun (WGS) entry which is preliminary data.</text>
</comment>
<feature type="region of interest" description="Disordered" evidence="1">
    <location>
        <begin position="478"/>
        <end position="517"/>
    </location>
</feature>
<gene>
    <name evidence="2" type="ORF">SNAT2548_LOCUS25139</name>
</gene>
<sequence>MPTISRAICKFRSCVCEARWCAPRRLYTLFDTLLSCPLFVVGSMANWFAALLHACICLTFLAPFVQLRFSSAPTKAEFLFPSMGAPTSPLVRVLSLHPCPRCVQLSLREPLLGPVPLEGLLRLQHEVLAQRDFVHALTLALIRHAIVGSESHEVISSFCNLLCTVWDTHATHCVPLRDHVVQVHKDFAPGLESARKACFPCSRPCDDYYHFRQKHLELDSRLSHTALVAGRFQKAHLGWLQAVLGSLRLLPRASIFDACWRGLLARLTSMGECTVAAYLDNTYTAAVPQALLRHEHEYLPDHRFAGWWVGCRGIVSGTGCGSNPAEAIHSAWQSKLESVGGRAPLGEVLGVMQNLYADHWLDSFDWNSDTALHLQSVDVDMAQLGVQLLVCSPHQVKHFLQEAGVLRCAGAASEWEFQYYGPCKKLFDNIAYVTVEPARLSCTCLPYALWGGCEHILLCRGLTFSHRKADLGLENVRISKPRGRPPGARARQAMGKAQPKPAPKKVRKPRKVYRELK</sequence>
<reference evidence="2" key="1">
    <citation type="submission" date="2021-02" db="EMBL/GenBank/DDBJ databases">
        <authorList>
            <person name="Dougan E. K."/>
            <person name="Rhodes N."/>
            <person name="Thang M."/>
            <person name="Chan C."/>
        </authorList>
    </citation>
    <scope>NUCLEOTIDE SEQUENCE</scope>
</reference>
<evidence type="ECO:0000256" key="1">
    <source>
        <dbReference type="SAM" id="MobiDB-lite"/>
    </source>
</evidence>